<name>A0A2M7BRV4_9BACT</name>
<reference evidence="3" key="1">
    <citation type="submission" date="2017-09" db="EMBL/GenBank/DDBJ databases">
        <title>Depth-based differentiation of microbial function through sediment-hosted aquifers and enrichment of novel symbionts in the deep terrestrial subsurface.</title>
        <authorList>
            <person name="Probst A.J."/>
            <person name="Ladd B."/>
            <person name="Jarett J.K."/>
            <person name="Geller-Mcgrath D.E."/>
            <person name="Sieber C.M.K."/>
            <person name="Emerson J.B."/>
            <person name="Anantharaman K."/>
            <person name="Thomas B.C."/>
            <person name="Malmstrom R."/>
            <person name="Stieglmeier M."/>
            <person name="Klingl A."/>
            <person name="Woyke T."/>
            <person name="Ryan C.M."/>
            <person name="Banfield J.F."/>
        </authorList>
    </citation>
    <scope>NUCLEOTIDE SEQUENCE [LARGE SCALE GENOMIC DNA]</scope>
</reference>
<proteinExistence type="predicted"/>
<dbReference type="InterPro" id="IPR007712">
    <property type="entry name" value="RelE/ParE_toxin"/>
</dbReference>
<dbReference type="NCBIfam" id="TIGR02385">
    <property type="entry name" value="RelE_StbE"/>
    <property type="match status" value="1"/>
</dbReference>
<dbReference type="InterPro" id="IPR035093">
    <property type="entry name" value="RelE/ParE_toxin_dom_sf"/>
</dbReference>
<evidence type="ECO:0000256" key="1">
    <source>
        <dbReference type="ARBA" id="ARBA00022649"/>
    </source>
</evidence>
<dbReference type="Proteomes" id="UP000230119">
    <property type="component" value="Unassembled WGS sequence"/>
</dbReference>
<dbReference type="SUPFAM" id="SSF143011">
    <property type="entry name" value="RelE-like"/>
    <property type="match status" value="1"/>
</dbReference>
<protein>
    <submittedName>
        <fullName evidence="2">Type II toxin-antitoxin system mRNA interferase toxin, RelE/StbE family</fullName>
    </submittedName>
</protein>
<gene>
    <name evidence="2" type="ORF">COS52_03835</name>
</gene>
<evidence type="ECO:0000313" key="2">
    <source>
        <dbReference type="EMBL" id="PIV08225.1"/>
    </source>
</evidence>
<keyword evidence="1" id="KW-1277">Toxin-antitoxin system</keyword>
<dbReference type="AlphaFoldDB" id="A0A2M7BRV4"/>
<sequence>MKIISVFYSSSFKKSAKKYISSHRNKIERAIALFISDPFNPSLKTHKLMGKFENYWSFSIDYHLRVLFEFIDEETVGFINIGTHEIYK</sequence>
<dbReference type="EMBL" id="PEVA01000163">
    <property type="protein sequence ID" value="PIV08225.1"/>
    <property type="molecule type" value="Genomic_DNA"/>
</dbReference>
<comment type="caution">
    <text evidence="2">The sequence shown here is derived from an EMBL/GenBank/DDBJ whole genome shotgun (WGS) entry which is preliminary data.</text>
</comment>
<dbReference type="Gene3D" id="3.30.2310.20">
    <property type="entry name" value="RelE-like"/>
    <property type="match status" value="1"/>
</dbReference>
<evidence type="ECO:0000313" key="3">
    <source>
        <dbReference type="Proteomes" id="UP000230119"/>
    </source>
</evidence>
<organism evidence="2 3">
    <name type="scientific">Candidatus Roizmanbacteria bacterium CG03_land_8_20_14_0_80_39_12</name>
    <dbReference type="NCBI Taxonomy" id="1974847"/>
    <lineage>
        <taxon>Bacteria</taxon>
        <taxon>Candidatus Roizmaniibacteriota</taxon>
    </lineage>
</organism>
<accession>A0A2M7BRV4</accession>